<dbReference type="InterPro" id="IPR027417">
    <property type="entry name" value="P-loop_NTPase"/>
</dbReference>
<dbReference type="GO" id="GO:0008652">
    <property type="term" value="P:amino acid biosynthetic process"/>
    <property type="evidence" value="ECO:0007669"/>
    <property type="project" value="UniProtKB-KW"/>
</dbReference>
<evidence type="ECO:0000256" key="11">
    <source>
        <dbReference type="HAMAP-Rule" id="MF_00109"/>
    </source>
</evidence>
<comment type="subcellular location">
    <subcellularLocation>
        <location evidence="11">Cytoplasm</location>
    </subcellularLocation>
</comment>
<dbReference type="CDD" id="cd00464">
    <property type="entry name" value="SK"/>
    <property type="match status" value="1"/>
</dbReference>
<feature type="binding site" evidence="11">
    <location>
        <position position="59"/>
    </location>
    <ligand>
        <name>substrate</name>
    </ligand>
</feature>
<keyword evidence="9 11" id="KW-0057">Aromatic amino acid biosynthesis</keyword>
<keyword evidence="8 11" id="KW-0067">ATP-binding</keyword>
<keyword evidence="7 11" id="KW-0418">Kinase</keyword>
<evidence type="ECO:0000256" key="4">
    <source>
        <dbReference type="ARBA" id="ARBA00022605"/>
    </source>
</evidence>
<comment type="caution">
    <text evidence="11">Lacks conserved residue(s) required for the propagation of feature annotation.</text>
</comment>
<evidence type="ECO:0000256" key="8">
    <source>
        <dbReference type="ARBA" id="ARBA00022840"/>
    </source>
</evidence>
<dbReference type="InterPro" id="IPR031322">
    <property type="entry name" value="Shikimate/glucono_kinase"/>
</dbReference>
<feature type="binding site" evidence="11">
    <location>
        <position position="35"/>
    </location>
    <ligand>
        <name>substrate</name>
    </ligand>
</feature>
<dbReference type="UniPathway" id="UPA00053">
    <property type="reaction ID" value="UER00088"/>
</dbReference>
<feature type="binding site" evidence="11">
    <location>
        <position position="17"/>
    </location>
    <ligand>
        <name>Mg(2+)</name>
        <dbReference type="ChEBI" id="CHEBI:18420"/>
    </ligand>
</feature>
<keyword evidence="11" id="KW-0460">Magnesium</keyword>
<name>A0A5K7XC43_9BACT</name>
<feature type="binding site" evidence="11">
    <location>
        <begin position="13"/>
        <end position="18"/>
    </location>
    <ligand>
        <name>ATP</name>
        <dbReference type="ChEBI" id="CHEBI:30616"/>
    </ligand>
</feature>
<dbReference type="RefSeq" id="WP_152099722.1">
    <property type="nucleotide sequence ID" value="NZ_AP021861.1"/>
</dbReference>
<dbReference type="Pfam" id="PF01202">
    <property type="entry name" value="SKI"/>
    <property type="match status" value="1"/>
</dbReference>
<accession>A0A5K7XC43</accession>
<evidence type="ECO:0000256" key="6">
    <source>
        <dbReference type="ARBA" id="ARBA00022741"/>
    </source>
</evidence>
<keyword evidence="13" id="KW-1185">Reference proteome</keyword>
<comment type="function">
    <text evidence="11">Catalyzes the specific phosphorylation of the 3-hydroxyl group of shikimic acid using ATP as a cosubstrate.</text>
</comment>
<evidence type="ECO:0000256" key="2">
    <source>
        <dbReference type="ARBA" id="ARBA00006997"/>
    </source>
</evidence>
<dbReference type="PROSITE" id="PS01128">
    <property type="entry name" value="SHIKIMATE_KINASE"/>
    <property type="match status" value="1"/>
</dbReference>
<dbReference type="GO" id="GO:0009423">
    <property type="term" value="P:chorismate biosynthetic process"/>
    <property type="evidence" value="ECO:0007669"/>
    <property type="project" value="UniProtKB-UniRule"/>
</dbReference>
<feature type="binding site" evidence="11">
    <location>
        <position position="142"/>
    </location>
    <ligand>
        <name>substrate</name>
    </ligand>
</feature>
<comment type="pathway">
    <text evidence="1 11">Metabolic intermediate biosynthesis; chorismate biosynthesis; chorismate from D-erythrose 4-phosphate and phosphoenolpyruvate: step 5/7.</text>
</comment>
<protein>
    <recommendedName>
        <fullName evidence="3 11">Shikimate kinase</fullName>
        <shortName evidence="11">SK</shortName>
        <ecNumber evidence="3 11">2.7.1.71</ecNumber>
    </recommendedName>
</protein>
<keyword evidence="11" id="KW-0963">Cytoplasm</keyword>
<gene>
    <name evidence="11" type="primary">aroK</name>
    <name evidence="12" type="ORF">PLANPX_3690</name>
</gene>
<dbReference type="SUPFAM" id="SSF52540">
    <property type="entry name" value="P-loop containing nucleoside triphosphate hydrolases"/>
    <property type="match status" value="1"/>
</dbReference>
<dbReference type="AlphaFoldDB" id="A0A5K7XC43"/>
<organism evidence="12 13">
    <name type="scientific">Lacipirellula parvula</name>
    <dbReference type="NCBI Taxonomy" id="2650471"/>
    <lineage>
        <taxon>Bacteria</taxon>
        <taxon>Pseudomonadati</taxon>
        <taxon>Planctomycetota</taxon>
        <taxon>Planctomycetia</taxon>
        <taxon>Pirellulales</taxon>
        <taxon>Lacipirellulaceae</taxon>
        <taxon>Lacipirellula</taxon>
    </lineage>
</organism>
<keyword evidence="11" id="KW-0479">Metal-binding</keyword>
<feature type="binding site" evidence="11">
    <location>
        <position position="123"/>
    </location>
    <ligand>
        <name>ATP</name>
        <dbReference type="ChEBI" id="CHEBI:30616"/>
    </ligand>
</feature>
<evidence type="ECO:0000313" key="12">
    <source>
        <dbReference type="EMBL" id="BBO34078.1"/>
    </source>
</evidence>
<keyword evidence="5 11" id="KW-0808">Transferase</keyword>
<keyword evidence="4 11" id="KW-0028">Amino-acid biosynthesis</keyword>
<evidence type="ECO:0000256" key="3">
    <source>
        <dbReference type="ARBA" id="ARBA00012154"/>
    </source>
</evidence>
<dbReference type="PANTHER" id="PTHR21087">
    <property type="entry name" value="SHIKIMATE KINASE"/>
    <property type="match status" value="1"/>
</dbReference>
<dbReference type="Gene3D" id="3.40.50.300">
    <property type="entry name" value="P-loop containing nucleotide triphosphate hydrolases"/>
    <property type="match status" value="1"/>
</dbReference>
<dbReference type="Proteomes" id="UP000326837">
    <property type="component" value="Chromosome"/>
</dbReference>
<evidence type="ECO:0000313" key="13">
    <source>
        <dbReference type="Proteomes" id="UP000326837"/>
    </source>
</evidence>
<keyword evidence="6 11" id="KW-0547">Nucleotide-binding</keyword>
<evidence type="ECO:0000256" key="10">
    <source>
        <dbReference type="ARBA" id="ARBA00048567"/>
    </source>
</evidence>
<sequence>MSPQSIALIGYRGSGKTAVAQALAARLGWEWVDADVEVEERAGKSIAAIFADDGETSFRDLEAIVVDLLCLRKQTVVALGGGAILREVNRKAIRGCGAVVWLQASVETLEARITGDPATAARRPNLTAGGGRAEISRLLTERTPHYRACATLEVDTEDKSLADIADEIVAALGQA</sequence>
<comment type="similarity">
    <text evidence="2 11">Belongs to the shikimate kinase family.</text>
</comment>
<evidence type="ECO:0000256" key="5">
    <source>
        <dbReference type="ARBA" id="ARBA00022679"/>
    </source>
</evidence>
<dbReference type="HAMAP" id="MF_00109">
    <property type="entry name" value="Shikimate_kinase"/>
    <property type="match status" value="1"/>
</dbReference>
<dbReference type="InterPro" id="IPR023000">
    <property type="entry name" value="Shikimate_kinase_CS"/>
</dbReference>
<comment type="subunit">
    <text evidence="11">Monomer.</text>
</comment>
<dbReference type="InterPro" id="IPR000623">
    <property type="entry name" value="Shikimate_kinase/TSH1"/>
</dbReference>
<evidence type="ECO:0000256" key="1">
    <source>
        <dbReference type="ARBA" id="ARBA00004842"/>
    </source>
</evidence>
<dbReference type="EC" id="2.7.1.71" evidence="3 11"/>
<dbReference type="EMBL" id="AP021861">
    <property type="protein sequence ID" value="BBO34078.1"/>
    <property type="molecule type" value="Genomic_DNA"/>
</dbReference>
<dbReference type="PANTHER" id="PTHR21087:SF16">
    <property type="entry name" value="SHIKIMATE KINASE 1, CHLOROPLASTIC"/>
    <property type="match status" value="1"/>
</dbReference>
<comment type="cofactor">
    <cofactor evidence="11">
        <name>Mg(2+)</name>
        <dbReference type="ChEBI" id="CHEBI:18420"/>
    </cofactor>
    <text evidence="11">Binds 1 Mg(2+) ion per subunit.</text>
</comment>
<dbReference type="KEGG" id="lpav:PLANPX_3690"/>
<dbReference type="GO" id="GO:0005524">
    <property type="term" value="F:ATP binding"/>
    <property type="evidence" value="ECO:0007669"/>
    <property type="project" value="UniProtKB-UniRule"/>
</dbReference>
<proteinExistence type="inferred from homology"/>
<dbReference type="GO" id="GO:0004765">
    <property type="term" value="F:shikimate kinase activity"/>
    <property type="evidence" value="ECO:0007669"/>
    <property type="project" value="UniProtKB-UniRule"/>
</dbReference>
<dbReference type="GO" id="GO:0005829">
    <property type="term" value="C:cytosol"/>
    <property type="evidence" value="ECO:0007669"/>
    <property type="project" value="TreeGrafter"/>
</dbReference>
<reference evidence="13" key="1">
    <citation type="submission" date="2019-10" db="EMBL/GenBank/DDBJ databases">
        <title>Lacipirellula parvula gen. nov., sp. nov., representing a lineage of planctomycetes widespread in freshwater anoxic habitats, and description of the family Lacipirellulaceae.</title>
        <authorList>
            <person name="Dedysh S.N."/>
            <person name="Kulichevskaya I.S."/>
            <person name="Beletsky A.V."/>
            <person name="Rakitin A.L."/>
            <person name="Mardanov A.V."/>
            <person name="Ivanova A.A."/>
            <person name="Saltykova V.X."/>
            <person name="Rijpstra W.I.C."/>
            <person name="Sinninghe Damste J.S."/>
            <person name="Ravin N.V."/>
        </authorList>
    </citation>
    <scope>NUCLEOTIDE SEQUENCE [LARGE SCALE GENOMIC DNA]</scope>
    <source>
        <strain evidence="13">PX69</strain>
    </source>
</reference>
<comment type="catalytic activity">
    <reaction evidence="10 11">
        <text>shikimate + ATP = 3-phosphoshikimate + ADP + H(+)</text>
        <dbReference type="Rhea" id="RHEA:13121"/>
        <dbReference type="ChEBI" id="CHEBI:15378"/>
        <dbReference type="ChEBI" id="CHEBI:30616"/>
        <dbReference type="ChEBI" id="CHEBI:36208"/>
        <dbReference type="ChEBI" id="CHEBI:145989"/>
        <dbReference type="ChEBI" id="CHEBI:456216"/>
        <dbReference type="EC" id="2.7.1.71"/>
    </reaction>
</comment>
<dbReference type="GO" id="GO:0009073">
    <property type="term" value="P:aromatic amino acid family biosynthetic process"/>
    <property type="evidence" value="ECO:0007669"/>
    <property type="project" value="UniProtKB-KW"/>
</dbReference>
<dbReference type="GO" id="GO:0000287">
    <property type="term" value="F:magnesium ion binding"/>
    <property type="evidence" value="ECO:0007669"/>
    <property type="project" value="UniProtKB-UniRule"/>
</dbReference>
<evidence type="ECO:0000256" key="7">
    <source>
        <dbReference type="ARBA" id="ARBA00022777"/>
    </source>
</evidence>
<dbReference type="PRINTS" id="PR01100">
    <property type="entry name" value="SHIKIMTKNASE"/>
</dbReference>
<feature type="binding site" evidence="11">
    <location>
        <position position="81"/>
    </location>
    <ligand>
        <name>substrate</name>
    </ligand>
</feature>
<evidence type="ECO:0000256" key="9">
    <source>
        <dbReference type="ARBA" id="ARBA00023141"/>
    </source>
</evidence>